<feature type="region of interest" description="Disordered" evidence="3">
    <location>
        <begin position="218"/>
        <end position="270"/>
    </location>
</feature>
<dbReference type="PANTHER" id="PTHR15431:SF19">
    <property type="entry name" value="CENTROSOMAL PROTEIN 20-RELATED"/>
    <property type="match status" value="1"/>
</dbReference>
<proteinExistence type="predicted"/>
<sequence>MACPVAVAQARGFVGAASQLLHLEASDGASLVAGLARQALAAMQELLRLALVAAVQRILQVMFEAGASGASGSAALQAGTWLLRALAQEAPPLIAGEGANDNNSSSNNNSNNSNNNSNSSNNNNNNNNSNAALQEAGPVVRQVLREGGALRALLCAAEARPEDQELAESAVAAAAELHGLGSASAAWSPAQQAQLLRLLQPSAAAVRAGMKLLHRSLRSARSPNGPPGLKEEAPVAGGGGGGGSFSSARRGCSSSAAKRGTQPPSASQNLAAQLGSGTSFSVSPMAMGEQPGRARRQLISSVLGALRAHAAHRGVLLSGLALLPDLLSPGQQQQQGLGAATNFPELRRASEAAAVGGPAAEPTEAWSKAASSKAKKVAKVDSAKAFAAAGGCSWLLAAIHLHRHDPDAQYLGLRLLADLAPGLSGGELFCELEVPSCQESCRDEVPADPDLGLASDNNKQQQSTTTTNNNDNNNDNINNNNNNSGRRRILSVRQRSHVAVSGIFIGEDDGLRERAPNNTQQQQQEQQQQQHHRSSSPLHTSKLTGFHGQESSVTSGPLSRFSNHNNNNHNKNNSNTNNKHSNTTNNNNSNNSNNSNSNNSNSNNSNKNNTSSISAADVAAFALREHSDDDFVVGAALELLQVLGAAQSLLSALEDRCDASGRATADALPVVQVLGAISWNSPECSVLPLGLVARALGRAALAVPSGCASGAAGAALAAGVEEEEEAPNLLDGHPGLRLTRTGDNETCLSRPLAKSLHFYLGEVWREEEQRLRAEQSGSERELPEIQKSRVPPLDFLQLLGTFQGCGAVVQVAERRPADRGAASGGAGLGRGENRVIPGENEGDSSLFLQFLGPAASMALAALTAAATRFATDVELLREVCAALAALRSYNLG</sequence>
<feature type="region of interest" description="Disordered" evidence="3">
    <location>
        <begin position="94"/>
        <end position="131"/>
    </location>
</feature>
<accession>A0A813GVZ5</accession>
<dbReference type="AlphaFoldDB" id="A0A813GVZ5"/>
<feature type="compositionally biased region" description="Low complexity" evidence="3">
    <location>
        <begin position="245"/>
        <end position="260"/>
    </location>
</feature>
<dbReference type="GO" id="GO:0031514">
    <property type="term" value="C:motile cilium"/>
    <property type="evidence" value="ECO:0007669"/>
    <property type="project" value="TreeGrafter"/>
</dbReference>
<dbReference type="EMBL" id="CAJNNV010029282">
    <property type="protein sequence ID" value="CAE8627870.1"/>
    <property type="molecule type" value="Genomic_DNA"/>
</dbReference>
<dbReference type="Proteomes" id="UP000654075">
    <property type="component" value="Unassembled WGS sequence"/>
</dbReference>
<dbReference type="GO" id="GO:0005813">
    <property type="term" value="C:centrosome"/>
    <property type="evidence" value="ECO:0007669"/>
    <property type="project" value="TreeGrafter"/>
</dbReference>
<dbReference type="GO" id="GO:0036064">
    <property type="term" value="C:ciliary basal body"/>
    <property type="evidence" value="ECO:0007669"/>
    <property type="project" value="TreeGrafter"/>
</dbReference>
<gene>
    <name evidence="4" type="ORF">PGLA1383_LOCUS44586</name>
</gene>
<organism evidence="4 5">
    <name type="scientific">Polarella glacialis</name>
    <name type="common">Dinoflagellate</name>
    <dbReference type="NCBI Taxonomy" id="89957"/>
    <lineage>
        <taxon>Eukaryota</taxon>
        <taxon>Sar</taxon>
        <taxon>Alveolata</taxon>
        <taxon>Dinophyceae</taxon>
        <taxon>Suessiales</taxon>
        <taxon>Suessiaceae</taxon>
        <taxon>Polarella</taxon>
    </lineage>
</organism>
<evidence type="ECO:0000313" key="4">
    <source>
        <dbReference type="EMBL" id="CAE8627870.1"/>
    </source>
</evidence>
<feature type="compositionally biased region" description="Low complexity" evidence="3">
    <location>
        <begin position="455"/>
        <end position="484"/>
    </location>
</feature>
<keyword evidence="2" id="KW-0206">Cytoskeleton</keyword>
<feature type="region of interest" description="Disordered" evidence="3">
    <location>
        <begin position="507"/>
        <end position="611"/>
    </location>
</feature>
<reference evidence="4" key="1">
    <citation type="submission" date="2021-02" db="EMBL/GenBank/DDBJ databases">
        <authorList>
            <person name="Dougan E. K."/>
            <person name="Rhodes N."/>
            <person name="Thang M."/>
            <person name="Chan C."/>
        </authorList>
    </citation>
    <scope>NUCLEOTIDE SEQUENCE</scope>
</reference>
<feature type="compositionally biased region" description="Low complexity" evidence="3">
    <location>
        <begin position="102"/>
        <end position="130"/>
    </location>
</feature>
<feature type="compositionally biased region" description="Low complexity" evidence="3">
    <location>
        <begin position="520"/>
        <end position="529"/>
    </location>
</feature>
<keyword evidence="5" id="KW-1185">Reference proteome</keyword>
<evidence type="ECO:0000256" key="2">
    <source>
        <dbReference type="ARBA" id="ARBA00023212"/>
    </source>
</evidence>
<evidence type="ECO:0000313" key="5">
    <source>
        <dbReference type="Proteomes" id="UP000654075"/>
    </source>
</evidence>
<evidence type="ECO:0000256" key="1">
    <source>
        <dbReference type="ARBA" id="ARBA00022490"/>
    </source>
</evidence>
<comment type="caution">
    <text evidence="4">The sequence shown here is derived from an EMBL/GenBank/DDBJ whole genome shotgun (WGS) entry which is preliminary data.</text>
</comment>
<feature type="compositionally biased region" description="Low complexity" evidence="3">
    <location>
        <begin position="562"/>
        <end position="611"/>
    </location>
</feature>
<dbReference type="PANTHER" id="PTHR15431">
    <property type="entry name" value="FGFR1 ONCOGENE PARTNER/LISH DOMAIN-CONTAINING PROTEIN"/>
    <property type="match status" value="1"/>
</dbReference>
<name>A0A813GVZ5_POLGL</name>
<evidence type="ECO:0000256" key="3">
    <source>
        <dbReference type="SAM" id="MobiDB-lite"/>
    </source>
</evidence>
<protein>
    <submittedName>
        <fullName evidence="4">Uncharacterized protein</fullName>
    </submittedName>
</protein>
<feature type="compositionally biased region" description="Polar residues" evidence="3">
    <location>
        <begin position="535"/>
        <end position="561"/>
    </location>
</feature>
<dbReference type="GO" id="GO:0060271">
    <property type="term" value="P:cilium assembly"/>
    <property type="evidence" value="ECO:0007669"/>
    <property type="project" value="TreeGrafter"/>
</dbReference>
<feature type="region of interest" description="Disordered" evidence="3">
    <location>
        <begin position="441"/>
        <end position="485"/>
    </location>
</feature>
<keyword evidence="1" id="KW-0963">Cytoplasm</keyword>